<dbReference type="InterPro" id="IPR015168">
    <property type="entry name" value="SsuA/THI5"/>
</dbReference>
<feature type="domain" description="SsuA/THI5-like" evidence="1">
    <location>
        <begin position="7"/>
        <end position="220"/>
    </location>
</feature>
<dbReference type="GO" id="GO:0009228">
    <property type="term" value="P:thiamine biosynthetic process"/>
    <property type="evidence" value="ECO:0007669"/>
    <property type="project" value="InterPro"/>
</dbReference>
<organism evidence="2 3">
    <name type="scientific">Desulfomarina profundi</name>
    <dbReference type="NCBI Taxonomy" id="2772557"/>
    <lineage>
        <taxon>Bacteria</taxon>
        <taxon>Pseudomonadati</taxon>
        <taxon>Thermodesulfobacteriota</taxon>
        <taxon>Desulfobulbia</taxon>
        <taxon>Desulfobulbales</taxon>
        <taxon>Desulfobulbaceae</taxon>
        <taxon>Desulfomarina</taxon>
    </lineage>
</organism>
<dbReference type="Pfam" id="PF09084">
    <property type="entry name" value="NMT1"/>
    <property type="match status" value="1"/>
</dbReference>
<keyword evidence="3" id="KW-1185">Reference proteome</keyword>
<reference evidence="2" key="1">
    <citation type="submission" date="2020-09" db="EMBL/GenBank/DDBJ databases">
        <title>Desulfogranum mesoprofundum gen. nov., sp. nov., a novel mesophilic, sulfate-reducing chemolithoautotroph isolated from a deep-sea hydrothermal vent chimney in the Suiyo Seamount.</title>
        <authorList>
            <person name="Hashimoto Y."/>
            <person name="Nakagawa S."/>
        </authorList>
    </citation>
    <scope>NUCLEOTIDE SEQUENCE</scope>
    <source>
        <strain evidence="2">KT2</strain>
    </source>
</reference>
<dbReference type="PANTHER" id="PTHR31528">
    <property type="entry name" value="4-AMINO-5-HYDROXYMETHYL-2-METHYLPYRIMIDINE PHOSPHATE SYNTHASE THI11-RELATED"/>
    <property type="match status" value="1"/>
</dbReference>
<evidence type="ECO:0000259" key="1">
    <source>
        <dbReference type="Pfam" id="PF09084"/>
    </source>
</evidence>
<proteinExistence type="predicted"/>
<dbReference type="EMBL" id="AP024086">
    <property type="protein sequence ID" value="BCL62670.1"/>
    <property type="molecule type" value="Genomic_DNA"/>
</dbReference>
<dbReference type="KEGG" id="dbk:DGMP_33630"/>
<name>A0A8D5FS53_9BACT</name>
<evidence type="ECO:0000313" key="2">
    <source>
        <dbReference type="EMBL" id="BCL62670.1"/>
    </source>
</evidence>
<dbReference type="InterPro" id="IPR027939">
    <property type="entry name" value="NMT1/THI5"/>
</dbReference>
<dbReference type="Proteomes" id="UP000826725">
    <property type="component" value="Chromosome"/>
</dbReference>
<evidence type="ECO:0000313" key="3">
    <source>
        <dbReference type="Proteomes" id="UP000826725"/>
    </source>
</evidence>
<dbReference type="RefSeq" id="WP_228855001.1">
    <property type="nucleotide sequence ID" value="NZ_AP024086.1"/>
</dbReference>
<dbReference type="AlphaFoldDB" id="A0A8D5FS53"/>
<accession>A0A8D5FS53</accession>
<protein>
    <submittedName>
        <fullName evidence="2">Metal ABC transporter substrate-binding protein</fullName>
    </submittedName>
</protein>
<gene>
    <name evidence="2" type="ORF">DGMP_33630</name>
</gene>
<sequence length="285" mass="30728">MALLPIPDVLPVFVAEENNYFKDLGIVVETLAVGSALERDQLMQAGRIDGMINEISGAAMFNRKKNMVKIVGIARSPLGDAPLFRVLGAPGSGIKGVTELAGVPIGISKNTVIEYISDRLLAAGGVGKKNRVYKSVPVLPERLQLLLSGQIKAATLPDPLGTSALAAGAVEIVNDTSLGDVSCSVISFSTASLEEKKETVKKFMVAWDRAVTELNADPQKYRALMLKKIRVPGNVQKSFAIPPFPVKALPTPGQWEDVMNWMVEKKLLKGALKYEDSITLDFLPE</sequence>
<dbReference type="PANTHER" id="PTHR31528:SF3">
    <property type="entry name" value="THIAMINE BIOSYNTHESIS PROTEIN HI_0357-RELATED"/>
    <property type="match status" value="1"/>
</dbReference>